<evidence type="ECO:0000313" key="1">
    <source>
        <dbReference type="EMBL" id="MBK9985288.1"/>
    </source>
</evidence>
<gene>
    <name evidence="1" type="ORF">IPP15_23600</name>
</gene>
<protein>
    <submittedName>
        <fullName evidence="1">Uncharacterized protein</fullName>
    </submittedName>
</protein>
<name>A0A9D7XUT6_9BACT</name>
<dbReference type="EMBL" id="JADKGY010000035">
    <property type="protein sequence ID" value="MBK9985288.1"/>
    <property type="molecule type" value="Genomic_DNA"/>
</dbReference>
<comment type="caution">
    <text evidence="1">The sequence shown here is derived from an EMBL/GenBank/DDBJ whole genome shotgun (WGS) entry which is preliminary data.</text>
</comment>
<proteinExistence type="predicted"/>
<evidence type="ECO:0000313" key="2">
    <source>
        <dbReference type="Proteomes" id="UP000808337"/>
    </source>
</evidence>
<organism evidence="1 2">
    <name type="scientific">Candidatus Opimibacter skivensis</name>
    <dbReference type="NCBI Taxonomy" id="2982028"/>
    <lineage>
        <taxon>Bacteria</taxon>
        <taxon>Pseudomonadati</taxon>
        <taxon>Bacteroidota</taxon>
        <taxon>Saprospiria</taxon>
        <taxon>Saprospirales</taxon>
        <taxon>Saprospiraceae</taxon>
        <taxon>Candidatus Opimibacter</taxon>
    </lineage>
</organism>
<accession>A0A9D7XUT6</accession>
<sequence length="53" mass="5819">MLERRISSSSNLQQETAGGKLIASTMPPLFGIMLSVEIKFFNFKPSTEVVASE</sequence>
<dbReference type="AlphaFoldDB" id="A0A9D7XUT6"/>
<dbReference type="Proteomes" id="UP000808337">
    <property type="component" value="Unassembled WGS sequence"/>
</dbReference>
<reference evidence="1 2" key="1">
    <citation type="submission" date="2020-10" db="EMBL/GenBank/DDBJ databases">
        <title>Connecting structure to function with the recovery of over 1000 high-quality activated sludge metagenome-assembled genomes encoding full-length rRNA genes using long-read sequencing.</title>
        <authorList>
            <person name="Singleton C.M."/>
            <person name="Petriglieri F."/>
            <person name="Kristensen J.M."/>
            <person name="Kirkegaard R.H."/>
            <person name="Michaelsen T.Y."/>
            <person name="Andersen M.H."/>
            <person name="Karst S.M."/>
            <person name="Dueholm M.S."/>
            <person name="Nielsen P.H."/>
            <person name="Albertsen M."/>
        </authorList>
    </citation>
    <scope>NUCLEOTIDE SEQUENCE [LARGE SCALE GENOMIC DNA]</scope>
    <source>
        <strain evidence="1">Ribe_18-Q3-R11-54_MAXAC.273</strain>
    </source>
</reference>